<evidence type="ECO:0000313" key="2">
    <source>
        <dbReference type="EMBL" id="CAA9302538.1"/>
    </source>
</evidence>
<feature type="non-terminal residue" evidence="2">
    <location>
        <position position="91"/>
    </location>
</feature>
<dbReference type="AlphaFoldDB" id="A0A6J4KE43"/>
<proteinExistence type="predicted"/>
<evidence type="ECO:0000256" key="1">
    <source>
        <dbReference type="SAM" id="MobiDB-lite"/>
    </source>
</evidence>
<sequence>DRGVPVRRRRAHLHLPRGAAAGWTRGGLVVVRGVGRPAPVRALPGDRGGHAGGCAGPHHHLLPGPARAPRDAGAAPLALGAPHAYGGDRRR</sequence>
<name>A0A6J4KE43_9BACT</name>
<feature type="non-terminal residue" evidence="2">
    <location>
        <position position="1"/>
    </location>
</feature>
<gene>
    <name evidence="2" type="ORF">AVDCRST_MAG11-937</name>
</gene>
<reference evidence="2" key="1">
    <citation type="submission" date="2020-02" db="EMBL/GenBank/DDBJ databases">
        <authorList>
            <person name="Meier V. D."/>
        </authorList>
    </citation>
    <scope>NUCLEOTIDE SEQUENCE</scope>
    <source>
        <strain evidence="2">AVDCRST_MAG11</strain>
    </source>
</reference>
<organism evidence="2">
    <name type="scientific">uncultured Gemmatimonadaceae bacterium</name>
    <dbReference type="NCBI Taxonomy" id="246130"/>
    <lineage>
        <taxon>Bacteria</taxon>
        <taxon>Pseudomonadati</taxon>
        <taxon>Gemmatimonadota</taxon>
        <taxon>Gemmatimonadia</taxon>
        <taxon>Gemmatimonadales</taxon>
        <taxon>Gemmatimonadaceae</taxon>
        <taxon>environmental samples</taxon>
    </lineage>
</organism>
<feature type="compositionally biased region" description="Low complexity" evidence="1">
    <location>
        <begin position="62"/>
        <end position="85"/>
    </location>
</feature>
<accession>A0A6J4KE43</accession>
<feature type="region of interest" description="Disordered" evidence="1">
    <location>
        <begin position="41"/>
        <end position="91"/>
    </location>
</feature>
<protein>
    <submittedName>
        <fullName evidence="2">Uncharacterized protein</fullName>
    </submittedName>
</protein>
<dbReference type="EMBL" id="CADCTU010000207">
    <property type="protein sequence ID" value="CAA9302538.1"/>
    <property type="molecule type" value="Genomic_DNA"/>
</dbReference>